<dbReference type="PATRIC" id="fig|1503.3.peg.1573"/>
<dbReference type="AlphaFoldDB" id="A0A0L0WDY0"/>
<dbReference type="Gene3D" id="2.30.40.10">
    <property type="entry name" value="Urease, subunit C, domain 1"/>
    <property type="match status" value="1"/>
</dbReference>
<evidence type="ECO:0000313" key="2">
    <source>
        <dbReference type="EMBL" id="KNF09625.1"/>
    </source>
</evidence>
<dbReference type="SUPFAM" id="SSF51556">
    <property type="entry name" value="Metallo-dependent hydrolases"/>
    <property type="match status" value="1"/>
</dbReference>
<dbReference type="CDD" id="cd01309">
    <property type="entry name" value="Met_dep_hydrolase_C"/>
    <property type="match status" value="1"/>
</dbReference>
<dbReference type="InterPro" id="IPR011059">
    <property type="entry name" value="Metal-dep_hydrolase_composite"/>
</dbReference>
<keyword evidence="2" id="KW-0378">Hydrolase</keyword>
<dbReference type="InterPro" id="IPR032466">
    <property type="entry name" value="Metal_Hydrolase"/>
</dbReference>
<dbReference type="EMBL" id="LGSS01000002">
    <property type="protein sequence ID" value="KNF09625.1"/>
    <property type="molecule type" value="Genomic_DNA"/>
</dbReference>
<dbReference type="SUPFAM" id="SSF51338">
    <property type="entry name" value="Composite domain of metallo-dependent hydrolases"/>
    <property type="match status" value="1"/>
</dbReference>
<dbReference type="RefSeq" id="WP_050354022.1">
    <property type="nucleotide sequence ID" value="NZ_LGSS01000002.1"/>
</dbReference>
<dbReference type="Proteomes" id="UP000037267">
    <property type="component" value="Unassembled WGS sequence"/>
</dbReference>
<feature type="domain" description="Amidohydrolase-related" evidence="1">
    <location>
        <begin position="51"/>
        <end position="383"/>
    </location>
</feature>
<dbReference type="Pfam" id="PF01979">
    <property type="entry name" value="Amidohydro_1"/>
    <property type="match status" value="1"/>
</dbReference>
<dbReference type="GO" id="GO:0016810">
    <property type="term" value="F:hydrolase activity, acting on carbon-nitrogen (but not peptide) bonds"/>
    <property type="evidence" value="ECO:0007669"/>
    <property type="project" value="InterPro"/>
</dbReference>
<dbReference type="InterPro" id="IPR006680">
    <property type="entry name" value="Amidohydro-rel"/>
</dbReference>
<sequence length="388" mass="42363">MILIKNAKIYKGTGEVIENGSILIDKGKIKEINNNIKVEENVETIDVKGKIVTPGFIDAHCHLGIFEDGIGFEGEDGNEEVDPVTPHLRAIDAINPMDRTFKEAYEGGVTTVATGPGSANVIAGQFAVIKTYGKRIDDMIVKESVAMKVAFGENPKRVYESQKKSPVTRMATAAILRESLFKAKAYVKKVEKNLTTGIDPYEFDMKLDAMSKVINKEIPLKAHVHRADDIFTAIRIAKEFEVGITLDHCTEGHLIADYIKEENICAIVGPSLTDRSKFELKNLTFETPSVLHKAGVKIAIMTDSPVIPLQYLPLCAGLSIKAGLDEETALKAITINPAEILGIEDRVGSIEVGKDADIVVFDGHPLKDIGCNTLLTMINGNIVHREGI</sequence>
<accession>A0A0L0WDY0</accession>
<dbReference type="PANTHER" id="PTHR43135:SF3">
    <property type="entry name" value="ALPHA-D-RIBOSE 1-METHYLPHOSPHONATE 5-TRIPHOSPHATE DIPHOSPHATASE"/>
    <property type="match status" value="1"/>
</dbReference>
<organism evidence="2 3">
    <name type="scientific">Gottschalkia purinilytica</name>
    <name type="common">Clostridium purinilyticum</name>
    <dbReference type="NCBI Taxonomy" id="1503"/>
    <lineage>
        <taxon>Bacteria</taxon>
        <taxon>Bacillati</taxon>
        <taxon>Bacillota</taxon>
        <taxon>Tissierellia</taxon>
        <taxon>Tissierellales</taxon>
        <taxon>Gottschalkiaceae</taxon>
        <taxon>Gottschalkia</taxon>
    </lineage>
</organism>
<evidence type="ECO:0000259" key="1">
    <source>
        <dbReference type="Pfam" id="PF01979"/>
    </source>
</evidence>
<comment type="caution">
    <text evidence="2">The sequence shown here is derived from an EMBL/GenBank/DDBJ whole genome shotgun (WGS) entry which is preliminary data.</text>
</comment>
<protein>
    <submittedName>
        <fullName evidence="2">Amidohydrolase</fullName>
    </submittedName>
</protein>
<gene>
    <name evidence="2" type="ORF">CLPU_2c00760</name>
</gene>
<reference evidence="3" key="1">
    <citation type="submission" date="2015-07" db="EMBL/GenBank/DDBJ databases">
        <title>Draft genome sequence of the purine-degrading Gottschalkia purinilyticum DSM 1384 (formerly Clostridium purinilyticum).</title>
        <authorList>
            <person name="Poehlein A."/>
            <person name="Schiel-Bengelsdorf B."/>
            <person name="Bengelsdorf F.R."/>
            <person name="Daniel R."/>
            <person name="Duerre P."/>
        </authorList>
    </citation>
    <scope>NUCLEOTIDE SEQUENCE [LARGE SCALE GENOMIC DNA]</scope>
    <source>
        <strain evidence="3">DSM 1384</strain>
    </source>
</reference>
<dbReference type="Gene3D" id="3.20.20.140">
    <property type="entry name" value="Metal-dependent hydrolases"/>
    <property type="match status" value="1"/>
</dbReference>
<name>A0A0L0WDY0_GOTPU</name>
<dbReference type="InterPro" id="IPR051781">
    <property type="entry name" value="Metallo-dep_Hydrolase"/>
</dbReference>
<proteinExistence type="predicted"/>
<evidence type="ECO:0000313" key="3">
    <source>
        <dbReference type="Proteomes" id="UP000037267"/>
    </source>
</evidence>
<keyword evidence="3" id="KW-1185">Reference proteome</keyword>
<dbReference type="PANTHER" id="PTHR43135">
    <property type="entry name" value="ALPHA-D-RIBOSE 1-METHYLPHOSPHONATE 5-TRIPHOSPHATE DIPHOSPHATASE"/>
    <property type="match status" value="1"/>
</dbReference>
<dbReference type="OrthoDB" id="9776455at2"/>
<dbReference type="STRING" id="1503.CLPU_2c00760"/>